<name>A0A1V2LQK9_PICKU</name>
<dbReference type="VEuPathDB" id="FungiDB:C5L36_0C06305"/>
<dbReference type="EMBL" id="MQVM01000005">
    <property type="protein sequence ID" value="ONH76022.1"/>
    <property type="molecule type" value="Genomic_DNA"/>
</dbReference>
<feature type="region of interest" description="Disordered" evidence="1">
    <location>
        <begin position="351"/>
        <end position="379"/>
    </location>
</feature>
<comment type="caution">
    <text evidence="2">The sequence shown here is derived from an EMBL/GenBank/DDBJ whole genome shotgun (WGS) entry which is preliminary data.</text>
</comment>
<organism evidence="2 3">
    <name type="scientific">Pichia kudriavzevii</name>
    <name type="common">Yeast</name>
    <name type="synonym">Issatchenkia orientalis</name>
    <dbReference type="NCBI Taxonomy" id="4909"/>
    <lineage>
        <taxon>Eukaryota</taxon>
        <taxon>Fungi</taxon>
        <taxon>Dikarya</taxon>
        <taxon>Ascomycota</taxon>
        <taxon>Saccharomycotina</taxon>
        <taxon>Pichiomycetes</taxon>
        <taxon>Pichiales</taxon>
        <taxon>Pichiaceae</taxon>
        <taxon>Pichia</taxon>
    </lineage>
</organism>
<evidence type="ECO:0000313" key="3">
    <source>
        <dbReference type="Proteomes" id="UP000189274"/>
    </source>
</evidence>
<feature type="compositionally biased region" description="Low complexity" evidence="1">
    <location>
        <begin position="142"/>
        <end position="158"/>
    </location>
</feature>
<dbReference type="Proteomes" id="UP000189274">
    <property type="component" value="Unassembled WGS sequence"/>
</dbReference>
<evidence type="ECO:0000256" key="1">
    <source>
        <dbReference type="SAM" id="MobiDB-lite"/>
    </source>
</evidence>
<feature type="compositionally biased region" description="Polar residues" evidence="1">
    <location>
        <begin position="266"/>
        <end position="287"/>
    </location>
</feature>
<proteinExistence type="predicted"/>
<accession>A0A1V2LQK9</accession>
<feature type="compositionally biased region" description="Polar residues" evidence="1">
    <location>
        <begin position="159"/>
        <end position="169"/>
    </location>
</feature>
<protein>
    <submittedName>
        <fullName evidence="2">Uncharacterized protein</fullName>
    </submittedName>
</protein>
<reference evidence="3" key="1">
    <citation type="journal article" date="2017" name="Genome Announc.">
        <title>Genome sequences of Cyberlindnera fabianii 65, Pichia kudriavzevii 129, and Saccharomyces cerevisiae 131 isolated from fermented masau fruits in Zimbabwe.</title>
        <authorList>
            <person name="van Rijswijck I.M.H."/>
            <person name="Derks M.F.L."/>
            <person name="Abee T."/>
            <person name="de Ridder D."/>
            <person name="Smid E.J."/>
        </authorList>
    </citation>
    <scope>NUCLEOTIDE SEQUENCE [LARGE SCALE GENOMIC DNA]</scope>
    <source>
        <strain evidence="3">129</strain>
    </source>
</reference>
<feature type="region of interest" description="Disordered" evidence="1">
    <location>
        <begin position="142"/>
        <end position="182"/>
    </location>
</feature>
<gene>
    <name evidence="2" type="ORF">BOH78_1541</name>
</gene>
<evidence type="ECO:0000313" key="2">
    <source>
        <dbReference type="EMBL" id="ONH76022.1"/>
    </source>
</evidence>
<sequence length="379" mass="43647">MNAAQQSFNSLLQAYLSQTPQMDQNVDKRRIEVLLQINTILLYKCIGLQQFILNQQNTSLPDYPARKELYNNYLKRIHYNLSCLASINDIYSSNPSSKRNYVLPQIVYPPQECPELYDHYKTLNQLYPEAIPFYQKKISLARQQQQQQQQQQQERQQQGTTNGSPQFNLGINPYMQGNGVKKPYTQQNNVLQTQHVSQQVQSPNNVISTSNVASNMSTEWGQRKPSAGFQEPIVSQPFNITSNFNHVNGNRNDFTFQKEQQQQQQRNFTMEQPQRRSSNNTSHSMTPQMTPQAILQQGMASNHSTTPNQQMHQSQGLNPILSPEQILSRVQQTGQMGQQQIKNAYNNPQHTSQQFMSQVSSNTQNSNFNQMDSNFMSGW</sequence>
<dbReference type="AlphaFoldDB" id="A0A1V2LQK9"/>
<feature type="region of interest" description="Disordered" evidence="1">
    <location>
        <begin position="257"/>
        <end position="287"/>
    </location>
</feature>